<evidence type="ECO:0000313" key="10">
    <source>
        <dbReference type="Proteomes" id="UP001602245"/>
    </source>
</evidence>
<dbReference type="SUPFAM" id="SSF144091">
    <property type="entry name" value="Rhomboid-like"/>
    <property type="match status" value="1"/>
</dbReference>
<evidence type="ECO:0000256" key="1">
    <source>
        <dbReference type="ARBA" id="ARBA00004141"/>
    </source>
</evidence>
<dbReference type="InterPro" id="IPR022764">
    <property type="entry name" value="Peptidase_S54_rhomboid_dom"/>
</dbReference>
<dbReference type="Gene3D" id="1.20.1540.10">
    <property type="entry name" value="Rhomboid-like"/>
    <property type="match status" value="1"/>
</dbReference>
<evidence type="ECO:0000256" key="6">
    <source>
        <dbReference type="ARBA" id="ARBA00023136"/>
    </source>
</evidence>
<keyword evidence="5 7" id="KW-1133">Transmembrane helix</keyword>
<evidence type="ECO:0000256" key="7">
    <source>
        <dbReference type="SAM" id="Phobius"/>
    </source>
</evidence>
<dbReference type="GO" id="GO:0006508">
    <property type="term" value="P:proteolysis"/>
    <property type="evidence" value="ECO:0007669"/>
    <property type="project" value="UniProtKB-KW"/>
</dbReference>
<name>A0ABW6WRL4_9ACTN</name>
<comment type="caution">
    <text evidence="9">The sequence shown here is derived from an EMBL/GenBank/DDBJ whole genome shotgun (WGS) entry which is preliminary data.</text>
</comment>
<evidence type="ECO:0000256" key="4">
    <source>
        <dbReference type="ARBA" id="ARBA00022801"/>
    </source>
</evidence>
<keyword evidence="4" id="KW-0378">Hydrolase</keyword>
<evidence type="ECO:0000259" key="8">
    <source>
        <dbReference type="Pfam" id="PF01694"/>
    </source>
</evidence>
<feature type="transmembrane region" description="Helical" evidence="7">
    <location>
        <begin position="277"/>
        <end position="296"/>
    </location>
</feature>
<gene>
    <name evidence="9" type="ORF">ACFY35_37640</name>
</gene>
<protein>
    <submittedName>
        <fullName evidence="9">Rhomboid family intramembrane serine protease</fullName>
    </submittedName>
</protein>
<evidence type="ECO:0000256" key="2">
    <source>
        <dbReference type="ARBA" id="ARBA00009045"/>
    </source>
</evidence>
<feature type="transmembrane region" description="Helical" evidence="7">
    <location>
        <begin position="228"/>
        <end position="245"/>
    </location>
</feature>
<reference evidence="9 10" key="1">
    <citation type="submission" date="2024-10" db="EMBL/GenBank/DDBJ databases">
        <title>The Natural Products Discovery Center: Release of the First 8490 Sequenced Strains for Exploring Actinobacteria Biosynthetic Diversity.</title>
        <authorList>
            <person name="Kalkreuter E."/>
            <person name="Kautsar S.A."/>
            <person name="Yang D."/>
            <person name="Bader C.D."/>
            <person name="Teijaro C.N."/>
            <person name="Fluegel L."/>
            <person name="Davis C.M."/>
            <person name="Simpson J.R."/>
            <person name="Lauterbach L."/>
            <person name="Steele A.D."/>
            <person name="Gui C."/>
            <person name="Meng S."/>
            <person name="Li G."/>
            <person name="Viehrig K."/>
            <person name="Ye F."/>
            <person name="Su P."/>
            <person name="Kiefer A.F."/>
            <person name="Nichols A."/>
            <person name="Cepeda A.J."/>
            <person name="Yan W."/>
            <person name="Fan B."/>
            <person name="Jiang Y."/>
            <person name="Adhikari A."/>
            <person name="Zheng C.-J."/>
            <person name="Schuster L."/>
            <person name="Cowan T.M."/>
            <person name="Smanski M.J."/>
            <person name="Chevrette M.G."/>
            <person name="De Carvalho L.P.S."/>
            <person name="Shen B."/>
        </authorList>
    </citation>
    <scope>NUCLEOTIDE SEQUENCE [LARGE SCALE GENOMIC DNA]</scope>
    <source>
        <strain evidence="9 10">NPDC000087</strain>
    </source>
</reference>
<keyword evidence="3 7" id="KW-0812">Transmembrane</keyword>
<dbReference type="InterPro" id="IPR050925">
    <property type="entry name" value="Rhomboid_protease_S54"/>
</dbReference>
<organism evidence="9 10">
    <name type="scientific">Paractinoplanes globisporus</name>
    <dbReference type="NCBI Taxonomy" id="113565"/>
    <lineage>
        <taxon>Bacteria</taxon>
        <taxon>Bacillati</taxon>
        <taxon>Actinomycetota</taxon>
        <taxon>Actinomycetes</taxon>
        <taxon>Micromonosporales</taxon>
        <taxon>Micromonosporaceae</taxon>
        <taxon>Paractinoplanes</taxon>
    </lineage>
</organism>
<feature type="domain" description="Peptidase S54 rhomboid" evidence="8">
    <location>
        <begin position="137"/>
        <end position="268"/>
    </location>
</feature>
<evidence type="ECO:0000256" key="3">
    <source>
        <dbReference type="ARBA" id="ARBA00022692"/>
    </source>
</evidence>
<proteinExistence type="inferred from homology"/>
<sequence length="303" mass="32154">MSEAPSTTPVCYRHPSRETYVHCTRCERPICPDCMREAAVGHQCPECVAEGKRTQRPARTAFGGSRVGQAAYATRILIAVNVAVGVISAITGGAKAIGGSGGLMGLMGGQTPVTRWFEVIGYASYTPGGAAHGVAAGEWWRLVTAMFVHYGLVHLLLNMVLLWQLGRYLETHLGPVRFIGLYLLAGLGGNVACYVFTAPNQPSAGASTAVFGLVAAMFIVNRRLRLDISALIPLLVINLLFTFTVRNISVAGHLGGLVTGAVVAVILAYAPRARRTLIQATGCAVVFVFLLAVTFVRTQVILG</sequence>
<feature type="transmembrane region" description="Helical" evidence="7">
    <location>
        <begin position="147"/>
        <end position="166"/>
    </location>
</feature>
<comment type="subcellular location">
    <subcellularLocation>
        <location evidence="1">Membrane</location>
        <topology evidence="1">Multi-pass membrane protein</topology>
    </subcellularLocation>
</comment>
<comment type="similarity">
    <text evidence="2">Belongs to the peptidase S54 family.</text>
</comment>
<keyword evidence="10" id="KW-1185">Reference proteome</keyword>
<accession>A0ABW6WRL4</accession>
<keyword evidence="6 7" id="KW-0472">Membrane</keyword>
<feature type="transmembrane region" description="Helical" evidence="7">
    <location>
        <begin position="178"/>
        <end position="197"/>
    </location>
</feature>
<evidence type="ECO:0000313" key="9">
    <source>
        <dbReference type="EMBL" id="MFF5295195.1"/>
    </source>
</evidence>
<evidence type="ECO:0000256" key="5">
    <source>
        <dbReference type="ARBA" id="ARBA00022989"/>
    </source>
</evidence>
<dbReference type="PANTHER" id="PTHR43731">
    <property type="entry name" value="RHOMBOID PROTEASE"/>
    <property type="match status" value="1"/>
</dbReference>
<dbReference type="RefSeq" id="WP_026205583.1">
    <property type="nucleotide sequence ID" value="NZ_JBIAZU010000007.1"/>
</dbReference>
<feature type="transmembrane region" description="Helical" evidence="7">
    <location>
        <begin position="251"/>
        <end position="270"/>
    </location>
</feature>
<feature type="transmembrane region" description="Helical" evidence="7">
    <location>
        <begin position="203"/>
        <end position="221"/>
    </location>
</feature>
<dbReference type="InterPro" id="IPR035952">
    <property type="entry name" value="Rhomboid-like_sf"/>
</dbReference>
<feature type="transmembrane region" description="Helical" evidence="7">
    <location>
        <begin position="76"/>
        <end position="97"/>
    </location>
</feature>
<dbReference type="Pfam" id="PF01694">
    <property type="entry name" value="Rhomboid"/>
    <property type="match status" value="1"/>
</dbReference>
<dbReference type="EMBL" id="JBIAZU010000007">
    <property type="protein sequence ID" value="MFF5295195.1"/>
    <property type="molecule type" value="Genomic_DNA"/>
</dbReference>
<dbReference type="Proteomes" id="UP001602245">
    <property type="component" value="Unassembled WGS sequence"/>
</dbReference>
<dbReference type="GO" id="GO:0008233">
    <property type="term" value="F:peptidase activity"/>
    <property type="evidence" value="ECO:0007669"/>
    <property type="project" value="UniProtKB-KW"/>
</dbReference>
<keyword evidence="9" id="KW-0645">Protease</keyword>
<dbReference type="PANTHER" id="PTHR43731:SF14">
    <property type="entry name" value="PRESENILIN-ASSOCIATED RHOMBOID-LIKE PROTEIN, MITOCHONDRIAL"/>
    <property type="match status" value="1"/>
</dbReference>